<dbReference type="KEGG" id="cman:A9D14_09080"/>
<dbReference type="OrthoDB" id="9794645at2"/>
<organism evidence="2 3">
    <name type="scientific">Croceicoccus marinus</name>
    <dbReference type="NCBI Taxonomy" id="450378"/>
    <lineage>
        <taxon>Bacteria</taxon>
        <taxon>Pseudomonadati</taxon>
        <taxon>Pseudomonadota</taxon>
        <taxon>Alphaproteobacteria</taxon>
        <taxon>Sphingomonadales</taxon>
        <taxon>Erythrobacteraceae</taxon>
        <taxon>Croceicoccus</taxon>
    </lineage>
</organism>
<dbReference type="SUPFAM" id="SSF53474">
    <property type="entry name" value="alpha/beta-Hydrolases"/>
    <property type="match status" value="1"/>
</dbReference>
<dbReference type="EMBL" id="CP019602">
    <property type="protein sequence ID" value="ARU16317.1"/>
    <property type="molecule type" value="Genomic_DNA"/>
</dbReference>
<accession>A0A1Z1FCB9</accession>
<keyword evidence="3" id="KW-1185">Reference proteome</keyword>
<dbReference type="Pfam" id="PF11288">
    <property type="entry name" value="DUF3089"/>
    <property type="match status" value="1"/>
</dbReference>
<sequence length="375" mass="39593">MARKFLYAIAIVVVLIIAGGIALSFWSNELTQLAFVPGGEFEEQAALENNAYEDPAMWIARPGMGEGNPARFLPDGFTPEEGTSDSAVFFVHPTSYTATDHWNAPLDDAAGRSGAELFVRGMASPFNRSAQLWAPRYRQAAVGAFLTEKPEAKRAVDAAYADVAQAFDYFVASIPQDAPIVLAGHSQGALHLIRLIKEKVAGTPLAPRIVAAYVVGWPVSTETDLPAMAMPACATPGQPGCVMSWQSFAEPAEPEALLEAYARGPDLDGRPKLPENVLCTNPLTGGTGGEAPMGDNLGTLVPNAGMTGGTLVAGAVPAKCDPRGILLIGDPPEMGSAVLPGNNYHVYDIPLFWANLRADVAAREEGYAKARTAAQ</sequence>
<evidence type="ECO:0000313" key="3">
    <source>
        <dbReference type="Proteomes" id="UP000195807"/>
    </source>
</evidence>
<dbReference type="Proteomes" id="UP000195807">
    <property type="component" value="Chromosome"/>
</dbReference>
<feature type="transmembrane region" description="Helical" evidence="1">
    <location>
        <begin position="5"/>
        <end position="26"/>
    </location>
</feature>
<dbReference type="RefSeq" id="WP_066845493.1">
    <property type="nucleotide sequence ID" value="NZ_CP019602.1"/>
</dbReference>
<protein>
    <recommendedName>
        <fullName evidence="4">DUF3089 domain-containing protein</fullName>
    </recommendedName>
</protein>
<proteinExistence type="predicted"/>
<keyword evidence="1" id="KW-0472">Membrane</keyword>
<dbReference type="InterPro" id="IPR021440">
    <property type="entry name" value="DUF3089"/>
</dbReference>
<dbReference type="AlphaFoldDB" id="A0A1Z1FCB9"/>
<name>A0A1Z1FCB9_9SPHN</name>
<dbReference type="InterPro" id="IPR029058">
    <property type="entry name" value="AB_hydrolase_fold"/>
</dbReference>
<reference evidence="2 3" key="1">
    <citation type="submission" date="2017-01" db="EMBL/GenBank/DDBJ databases">
        <title>Complete genome sequence of esterase-producing bacterium Croceicoccus marinus E4A9.</title>
        <authorList>
            <person name="Wu Y.-H."/>
            <person name="Cheng H."/>
            <person name="Xu L."/>
            <person name="Huo Y.-Y."/>
            <person name="Wang C.-S."/>
            <person name="Xu X.-W."/>
        </authorList>
    </citation>
    <scope>NUCLEOTIDE SEQUENCE [LARGE SCALE GENOMIC DNA]</scope>
    <source>
        <strain evidence="2 3">E4A9</strain>
    </source>
</reference>
<gene>
    <name evidence="2" type="ORF">A9D14_09080</name>
</gene>
<evidence type="ECO:0008006" key="4">
    <source>
        <dbReference type="Google" id="ProtNLM"/>
    </source>
</evidence>
<keyword evidence="1" id="KW-1133">Transmembrane helix</keyword>
<dbReference type="STRING" id="450378.GCA_001661675_01822"/>
<dbReference type="Gene3D" id="3.40.50.1820">
    <property type="entry name" value="alpha/beta hydrolase"/>
    <property type="match status" value="1"/>
</dbReference>
<keyword evidence="1" id="KW-0812">Transmembrane</keyword>
<evidence type="ECO:0000313" key="2">
    <source>
        <dbReference type="EMBL" id="ARU16317.1"/>
    </source>
</evidence>
<evidence type="ECO:0000256" key="1">
    <source>
        <dbReference type="SAM" id="Phobius"/>
    </source>
</evidence>